<dbReference type="AlphaFoldDB" id="A0A9P8ZZN5"/>
<dbReference type="InterPro" id="IPR000182">
    <property type="entry name" value="GNAT_dom"/>
</dbReference>
<dbReference type="EMBL" id="JAGPXC010000003">
    <property type="protein sequence ID" value="KAH6655270.1"/>
    <property type="molecule type" value="Genomic_DNA"/>
</dbReference>
<dbReference type="PROSITE" id="PS51186">
    <property type="entry name" value="GNAT"/>
    <property type="match status" value="1"/>
</dbReference>
<name>A0A9P8ZZN5_9PEZI</name>
<evidence type="ECO:0000313" key="2">
    <source>
        <dbReference type="EMBL" id="KAH6655270.1"/>
    </source>
</evidence>
<dbReference type="GO" id="GO:0016747">
    <property type="term" value="F:acyltransferase activity, transferring groups other than amino-acyl groups"/>
    <property type="evidence" value="ECO:0007669"/>
    <property type="project" value="InterPro"/>
</dbReference>
<keyword evidence="3" id="KW-1185">Reference proteome</keyword>
<evidence type="ECO:0000259" key="1">
    <source>
        <dbReference type="PROSITE" id="PS51186"/>
    </source>
</evidence>
<dbReference type="Proteomes" id="UP000758603">
    <property type="component" value="Unassembled WGS sequence"/>
</dbReference>
<proteinExistence type="predicted"/>
<protein>
    <recommendedName>
        <fullName evidence="1">N-acetyltransferase domain-containing protein</fullName>
    </recommendedName>
</protein>
<reference evidence="2" key="1">
    <citation type="journal article" date="2021" name="Nat. Commun.">
        <title>Genetic determinants of endophytism in the Arabidopsis root mycobiome.</title>
        <authorList>
            <person name="Mesny F."/>
            <person name="Miyauchi S."/>
            <person name="Thiergart T."/>
            <person name="Pickel B."/>
            <person name="Atanasova L."/>
            <person name="Karlsson M."/>
            <person name="Huettel B."/>
            <person name="Barry K.W."/>
            <person name="Haridas S."/>
            <person name="Chen C."/>
            <person name="Bauer D."/>
            <person name="Andreopoulos W."/>
            <person name="Pangilinan J."/>
            <person name="LaButti K."/>
            <person name="Riley R."/>
            <person name="Lipzen A."/>
            <person name="Clum A."/>
            <person name="Drula E."/>
            <person name="Henrissat B."/>
            <person name="Kohler A."/>
            <person name="Grigoriev I.V."/>
            <person name="Martin F.M."/>
            <person name="Hacquard S."/>
        </authorList>
    </citation>
    <scope>NUCLEOTIDE SEQUENCE</scope>
    <source>
        <strain evidence="2">MPI-SDFR-AT-0073</strain>
    </source>
</reference>
<comment type="caution">
    <text evidence="2">The sequence shown here is derived from an EMBL/GenBank/DDBJ whole genome shotgun (WGS) entry which is preliminary data.</text>
</comment>
<dbReference type="InterPro" id="IPR016181">
    <property type="entry name" value="Acyl_CoA_acyltransferase"/>
</dbReference>
<sequence>MAPGEMASNLAHRTALHSHSHQAISLWDRQSCVPLINVLGNGDLLILLSPVIAPSQSVDVLRDPFEPFGRALAARHPWVRHVPYTAENGITSFHVTFIKKAKVLIFVVAGVSFPGQRPQVDLADVARLVAEHRPLVIVACQNKEDLGIDEKDYQTILQIPGHTPRSLEHAAAILFGEASPTMTGLPVASQISDIPPKQWEVETLPDSLIRYDVSPVVAIWNECLPEKFSMDGFTLKSLLDRDGFGKHYVVKLPETGETVGFCATYTTWAFSDPDDLVGSLAVLLVKPAYRNRGIGLSLYNYAKDLLTRTRGVKRLQLGSTFPRLLSGIPRELASQGWFRNRGWNLDSQTPGCGKEISDWHLKVQDWPSGGLGSVPQTYVFRQCTPKDFAEVLEFLRTEASRNETMGLFEEYKWSRDSTHDIVLCLDGDNIVATALTYMANSGTIAENDLPWARRIGFAVGGITCICIAEGHTTLQKHRNSVMIRLLGTCIEYLQSCGMNEVFIDGVRGGDQGFQDLGFRKWAVYRDVWQTI</sequence>
<dbReference type="GeneID" id="70135968"/>
<organism evidence="2 3">
    <name type="scientific">Truncatella angustata</name>
    <dbReference type="NCBI Taxonomy" id="152316"/>
    <lineage>
        <taxon>Eukaryota</taxon>
        <taxon>Fungi</taxon>
        <taxon>Dikarya</taxon>
        <taxon>Ascomycota</taxon>
        <taxon>Pezizomycotina</taxon>
        <taxon>Sordariomycetes</taxon>
        <taxon>Xylariomycetidae</taxon>
        <taxon>Amphisphaeriales</taxon>
        <taxon>Sporocadaceae</taxon>
        <taxon>Truncatella</taxon>
    </lineage>
</organism>
<dbReference type="Gene3D" id="3.40.630.30">
    <property type="match status" value="1"/>
</dbReference>
<dbReference type="CDD" id="cd04301">
    <property type="entry name" value="NAT_SF"/>
    <property type="match status" value="1"/>
</dbReference>
<accession>A0A9P8ZZN5</accession>
<feature type="domain" description="N-acetyltransferase" evidence="1">
    <location>
        <begin position="201"/>
        <end position="365"/>
    </location>
</feature>
<dbReference type="SUPFAM" id="SSF55729">
    <property type="entry name" value="Acyl-CoA N-acyltransferases (Nat)"/>
    <property type="match status" value="2"/>
</dbReference>
<dbReference type="RefSeq" id="XP_045959535.1">
    <property type="nucleotide sequence ID" value="XM_046107077.1"/>
</dbReference>
<evidence type="ECO:0000313" key="3">
    <source>
        <dbReference type="Proteomes" id="UP000758603"/>
    </source>
</evidence>
<gene>
    <name evidence="2" type="ORF">BKA67DRAFT_657221</name>
</gene>
<dbReference type="Pfam" id="PF00583">
    <property type="entry name" value="Acetyltransf_1"/>
    <property type="match status" value="1"/>
</dbReference>
<dbReference type="OrthoDB" id="47059at2759"/>